<accession>A0ABQ1CLX7</accession>
<evidence type="ECO:0000313" key="2">
    <source>
        <dbReference type="EMBL" id="GFH71399.1"/>
    </source>
</evidence>
<evidence type="ECO:0000313" key="3">
    <source>
        <dbReference type="Proteomes" id="UP000472710"/>
    </source>
</evidence>
<dbReference type="EMBL" id="BLLN01000003">
    <property type="protein sequence ID" value="GFH71399.1"/>
    <property type="molecule type" value="Genomic_DNA"/>
</dbReference>
<keyword evidence="3" id="KW-1185">Reference proteome</keyword>
<evidence type="ECO:0000256" key="1">
    <source>
        <dbReference type="SAM" id="MobiDB-lite"/>
    </source>
</evidence>
<proteinExistence type="predicted"/>
<reference evidence="2 3" key="1">
    <citation type="submission" date="2020-02" db="EMBL/GenBank/DDBJ databases">
        <title>Whole genome shotgun sequence of Streptomyces diastaticus subsp. diastaticus NBRC 13412.</title>
        <authorList>
            <person name="Ichikawa N."/>
            <person name="Komaki H."/>
            <person name="Tamura T."/>
        </authorList>
    </citation>
    <scope>NUCLEOTIDE SEQUENCE [LARGE SCALE GENOMIC DNA]</scope>
    <source>
        <strain evidence="2 3">NBRC 13412</strain>
    </source>
</reference>
<comment type="caution">
    <text evidence="2">The sequence shown here is derived from an EMBL/GenBank/DDBJ whole genome shotgun (WGS) entry which is preliminary data.</text>
</comment>
<organism evidence="2 3">
    <name type="scientific">Streptomyces diastaticus subsp. diastaticus</name>
    <dbReference type="NCBI Taxonomy" id="68040"/>
    <lineage>
        <taxon>Bacteria</taxon>
        <taxon>Bacillati</taxon>
        <taxon>Actinomycetota</taxon>
        <taxon>Actinomycetes</taxon>
        <taxon>Kitasatosporales</taxon>
        <taxon>Streptomycetaceae</taxon>
        <taxon>Streptomyces</taxon>
        <taxon>Streptomyces diastaticus group</taxon>
    </lineage>
</organism>
<feature type="region of interest" description="Disordered" evidence="1">
    <location>
        <begin position="23"/>
        <end position="116"/>
    </location>
</feature>
<feature type="compositionally biased region" description="Basic residues" evidence="1">
    <location>
        <begin position="89"/>
        <end position="100"/>
    </location>
</feature>
<name>A0ABQ1CLX7_STRDI</name>
<protein>
    <submittedName>
        <fullName evidence="2">Uncharacterized protein</fullName>
    </submittedName>
</protein>
<feature type="region of interest" description="Disordered" evidence="1">
    <location>
        <begin position="131"/>
        <end position="150"/>
    </location>
</feature>
<gene>
    <name evidence="2" type="ORF">Sdia_21670</name>
</gene>
<sequence>MAPVRLGRDPGGTSVVTYRFTAGAVTTGTGPDGCSTEAAPAEERDGSGFAPGVPGGRGGARRAGHPPQHALPGHRRAGRGLGLRERSRAGRRRTAARARAPRALDALGPADGGTEAVLSAPDADVARFREASAPALARGRPEARPGPAAL</sequence>
<dbReference type="Proteomes" id="UP000472710">
    <property type="component" value="Unassembled WGS sequence"/>
</dbReference>